<dbReference type="PANTHER" id="PTHR30483">
    <property type="entry name" value="LEUCINE-SPECIFIC-BINDING PROTEIN"/>
    <property type="match status" value="1"/>
</dbReference>
<protein>
    <submittedName>
        <fullName evidence="5">Branched-chain amino acid transport system substrate-binding protein</fullName>
    </submittedName>
</protein>
<dbReference type="PANTHER" id="PTHR30483:SF6">
    <property type="entry name" value="PERIPLASMIC BINDING PROTEIN OF ABC TRANSPORTER FOR NATURAL AMINO ACIDS"/>
    <property type="match status" value="1"/>
</dbReference>
<dbReference type="PROSITE" id="PS51257">
    <property type="entry name" value="PROKAR_LIPOPROTEIN"/>
    <property type="match status" value="1"/>
</dbReference>
<evidence type="ECO:0000256" key="1">
    <source>
        <dbReference type="ARBA" id="ARBA00010062"/>
    </source>
</evidence>
<dbReference type="OrthoDB" id="7337537at2"/>
<evidence type="ECO:0000313" key="5">
    <source>
        <dbReference type="EMBL" id="SEG93682.1"/>
    </source>
</evidence>
<dbReference type="EMBL" id="FNVO01000040">
    <property type="protein sequence ID" value="SEG93682.1"/>
    <property type="molecule type" value="Genomic_DNA"/>
</dbReference>
<dbReference type="InterPro" id="IPR028082">
    <property type="entry name" value="Peripla_BP_I"/>
</dbReference>
<sequence>MMQRFVTAAMAAASAAALLAGCGSGETGGGADGPYRVLMTAGLSTQGALAGNAATSVLSVRASVAQVNRAGGVAGRKVELTVVDDEGNPTTALTKIRQAIAAQRPDAVVNAGPSTVAAATLPVLKQYKILSFNIAPTEDSANPAVNPLNFDMTGNPEDYIRGFIPHLKEKGYRSAGIVHGSTATGVTFAEQMEPALKAAGITVVGNQEYDSAALDMTPQLQALQSKNPDVLVMDGYGAPVGHLLKGVEKLGWNVPIVANNSVSATGLISTPPPTGVLGTPQVRNLVTQVYRSTVHDPADRAVNEVVAAMAALGKIESTLIMATNYDVLPLIAAAAAKVGHAGDPQALAKALEDPQVQASAKVVIIRRYNFRPDSHGPNLAADDLAFVAPSPLKNGQFQ</sequence>
<organism evidence="5 6">
    <name type="scientific">Thermomonospora echinospora</name>
    <dbReference type="NCBI Taxonomy" id="1992"/>
    <lineage>
        <taxon>Bacteria</taxon>
        <taxon>Bacillati</taxon>
        <taxon>Actinomycetota</taxon>
        <taxon>Actinomycetes</taxon>
        <taxon>Streptosporangiales</taxon>
        <taxon>Thermomonosporaceae</taxon>
        <taxon>Thermomonospora</taxon>
    </lineage>
</organism>
<feature type="chain" id="PRO_5038574109" evidence="3">
    <location>
        <begin position="21"/>
        <end position="398"/>
    </location>
</feature>
<dbReference type="Gene3D" id="3.40.50.2300">
    <property type="match status" value="2"/>
</dbReference>
<evidence type="ECO:0000313" key="6">
    <source>
        <dbReference type="Proteomes" id="UP000236723"/>
    </source>
</evidence>
<dbReference type="Proteomes" id="UP000236723">
    <property type="component" value="Unassembled WGS sequence"/>
</dbReference>
<dbReference type="SUPFAM" id="SSF53822">
    <property type="entry name" value="Periplasmic binding protein-like I"/>
    <property type="match status" value="1"/>
</dbReference>
<evidence type="ECO:0000259" key="4">
    <source>
        <dbReference type="Pfam" id="PF13458"/>
    </source>
</evidence>
<keyword evidence="2 3" id="KW-0732">Signal</keyword>
<evidence type="ECO:0000256" key="2">
    <source>
        <dbReference type="ARBA" id="ARBA00022729"/>
    </source>
</evidence>
<gene>
    <name evidence="5" type="ORF">SAMN04489712_14012</name>
</gene>
<dbReference type="Pfam" id="PF13458">
    <property type="entry name" value="Peripla_BP_6"/>
    <property type="match status" value="1"/>
</dbReference>
<name>A0A1H6E7I3_9ACTN</name>
<proteinExistence type="inferred from homology"/>
<dbReference type="InterPro" id="IPR051010">
    <property type="entry name" value="BCAA_transport"/>
</dbReference>
<dbReference type="RefSeq" id="WP_103944703.1">
    <property type="nucleotide sequence ID" value="NZ_FNVO01000040.1"/>
</dbReference>
<keyword evidence="6" id="KW-1185">Reference proteome</keyword>
<feature type="signal peptide" evidence="3">
    <location>
        <begin position="1"/>
        <end position="20"/>
    </location>
</feature>
<reference evidence="6" key="1">
    <citation type="submission" date="2016-10" db="EMBL/GenBank/DDBJ databases">
        <authorList>
            <person name="Varghese N."/>
            <person name="Submissions S."/>
        </authorList>
    </citation>
    <scope>NUCLEOTIDE SEQUENCE [LARGE SCALE GENOMIC DNA]</scope>
    <source>
        <strain evidence="6">DSM 43163</strain>
    </source>
</reference>
<dbReference type="AlphaFoldDB" id="A0A1H6E7I3"/>
<comment type="similarity">
    <text evidence="1">Belongs to the leucine-binding protein family.</text>
</comment>
<accession>A0A1H6E7I3</accession>
<evidence type="ECO:0000256" key="3">
    <source>
        <dbReference type="SAM" id="SignalP"/>
    </source>
</evidence>
<dbReference type="InterPro" id="IPR028081">
    <property type="entry name" value="Leu-bd"/>
</dbReference>
<feature type="domain" description="Leucine-binding protein" evidence="4">
    <location>
        <begin position="46"/>
        <end position="358"/>
    </location>
</feature>